<accession>A0A553QPC4</accession>
<feature type="transmembrane region" description="Helical" evidence="2">
    <location>
        <begin position="54"/>
        <end position="74"/>
    </location>
</feature>
<gene>
    <name evidence="3" type="ORF">DNTS_012452</name>
</gene>
<evidence type="ECO:0000256" key="2">
    <source>
        <dbReference type="SAM" id="Phobius"/>
    </source>
</evidence>
<dbReference type="Proteomes" id="UP000316079">
    <property type="component" value="Unassembled WGS sequence"/>
</dbReference>
<dbReference type="Pfam" id="PF15872">
    <property type="entry name" value="SRTM1"/>
    <property type="match status" value="1"/>
</dbReference>
<sequence>MLDERVVVWRHFLTPAPEDVSRLPVNGSTEEPIWSSTVAIPGYAEGRLPSLSTYLALFVCLLLFLLVLMVVMLYRMKHTIAPSPSDVESARETEITSEDSSEVSSSSSD</sequence>
<protein>
    <submittedName>
        <fullName evidence="3">Uncharacterized protein</fullName>
    </submittedName>
</protein>
<keyword evidence="2" id="KW-0472">Membrane</keyword>
<evidence type="ECO:0000313" key="4">
    <source>
        <dbReference type="Proteomes" id="UP000316079"/>
    </source>
</evidence>
<reference evidence="3 4" key="1">
    <citation type="journal article" date="2019" name="Sci. Data">
        <title>Hybrid genome assembly and annotation of Danionella translucida.</title>
        <authorList>
            <person name="Kadobianskyi M."/>
            <person name="Schulze L."/>
            <person name="Schuelke M."/>
            <person name="Judkewitz B."/>
        </authorList>
    </citation>
    <scope>NUCLEOTIDE SEQUENCE [LARGE SCALE GENOMIC DNA]</scope>
    <source>
        <strain evidence="3 4">Bolton</strain>
    </source>
</reference>
<proteinExistence type="predicted"/>
<keyword evidence="2" id="KW-1133">Transmembrane helix</keyword>
<evidence type="ECO:0000313" key="3">
    <source>
        <dbReference type="EMBL" id="TRY91822.1"/>
    </source>
</evidence>
<evidence type="ECO:0000256" key="1">
    <source>
        <dbReference type="SAM" id="MobiDB-lite"/>
    </source>
</evidence>
<keyword evidence="4" id="KW-1185">Reference proteome</keyword>
<dbReference type="OrthoDB" id="8811846at2759"/>
<dbReference type="AlphaFoldDB" id="A0A553QPC4"/>
<feature type="region of interest" description="Disordered" evidence="1">
    <location>
        <begin position="83"/>
        <end position="109"/>
    </location>
</feature>
<keyword evidence="2" id="KW-0812">Transmembrane</keyword>
<dbReference type="InterPro" id="IPR031741">
    <property type="entry name" value="SERTM"/>
</dbReference>
<organism evidence="3 4">
    <name type="scientific">Danionella cerebrum</name>
    <dbReference type="NCBI Taxonomy" id="2873325"/>
    <lineage>
        <taxon>Eukaryota</taxon>
        <taxon>Metazoa</taxon>
        <taxon>Chordata</taxon>
        <taxon>Craniata</taxon>
        <taxon>Vertebrata</taxon>
        <taxon>Euteleostomi</taxon>
        <taxon>Actinopterygii</taxon>
        <taxon>Neopterygii</taxon>
        <taxon>Teleostei</taxon>
        <taxon>Ostariophysi</taxon>
        <taxon>Cypriniformes</taxon>
        <taxon>Danionidae</taxon>
        <taxon>Danioninae</taxon>
        <taxon>Danionella</taxon>
    </lineage>
</organism>
<dbReference type="EMBL" id="SRMA01025713">
    <property type="protein sequence ID" value="TRY91822.1"/>
    <property type="molecule type" value="Genomic_DNA"/>
</dbReference>
<name>A0A553QPC4_9TELE</name>
<comment type="caution">
    <text evidence="3">The sequence shown here is derived from an EMBL/GenBank/DDBJ whole genome shotgun (WGS) entry which is preliminary data.</text>
</comment>